<feature type="compositionally biased region" description="Low complexity" evidence="1">
    <location>
        <begin position="695"/>
        <end position="711"/>
    </location>
</feature>
<feature type="compositionally biased region" description="Basic residues" evidence="1">
    <location>
        <begin position="369"/>
        <end position="378"/>
    </location>
</feature>
<organism evidence="2 3">
    <name type="scientific">Fragilariopsis cylindrus CCMP1102</name>
    <dbReference type="NCBI Taxonomy" id="635003"/>
    <lineage>
        <taxon>Eukaryota</taxon>
        <taxon>Sar</taxon>
        <taxon>Stramenopiles</taxon>
        <taxon>Ochrophyta</taxon>
        <taxon>Bacillariophyta</taxon>
        <taxon>Bacillariophyceae</taxon>
        <taxon>Bacillariophycidae</taxon>
        <taxon>Bacillariales</taxon>
        <taxon>Bacillariaceae</taxon>
        <taxon>Fragilariopsis</taxon>
    </lineage>
</organism>
<evidence type="ECO:0000313" key="3">
    <source>
        <dbReference type="Proteomes" id="UP000095751"/>
    </source>
</evidence>
<dbReference type="OrthoDB" id="57214at2759"/>
<feature type="compositionally biased region" description="Polar residues" evidence="1">
    <location>
        <begin position="556"/>
        <end position="571"/>
    </location>
</feature>
<feature type="compositionally biased region" description="Polar residues" evidence="1">
    <location>
        <begin position="719"/>
        <end position="746"/>
    </location>
</feature>
<protein>
    <submittedName>
        <fullName evidence="2">Uncharacterized protein</fullName>
    </submittedName>
</protein>
<feature type="compositionally biased region" description="Low complexity" evidence="1">
    <location>
        <begin position="607"/>
        <end position="616"/>
    </location>
</feature>
<feature type="compositionally biased region" description="Polar residues" evidence="1">
    <location>
        <begin position="639"/>
        <end position="649"/>
    </location>
</feature>
<feature type="compositionally biased region" description="Basic residues" evidence="1">
    <location>
        <begin position="201"/>
        <end position="217"/>
    </location>
</feature>
<feature type="compositionally biased region" description="Low complexity" evidence="1">
    <location>
        <begin position="81"/>
        <end position="96"/>
    </location>
</feature>
<feature type="compositionally biased region" description="Basic and acidic residues" evidence="1">
    <location>
        <begin position="326"/>
        <end position="355"/>
    </location>
</feature>
<keyword evidence="3" id="KW-1185">Reference proteome</keyword>
<dbReference type="KEGG" id="fcy:FRACYDRAFT_240433"/>
<feature type="region of interest" description="Disordered" evidence="1">
    <location>
        <begin position="556"/>
        <end position="757"/>
    </location>
</feature>
<dbReference type="AlphaFoldDB" id="A0A1E7FC54"/>
<accession>A0A1E7FC54</accession>
<reference evidence="2 3" key="1">
    <citation type="submission" date="2016-09" db="EMBL/GenBank/DDBJ databases">
        <title>Extensive genetic diversity and differential bi-allelic expression allows diatom success in the polar Southern Ocean.</title>
        <authorList>
            <consortium name="DOE Joint Genome Institute"/>
            <person name="Mock T."/>
            <person name="Otillar R.P."/>
            <person name="Strauss J."/>
            <person name="Dupont C."/>
            <person name="Frickenhaus S."/>
            <person name="Maumus F."/>
            <person name="Mcmullan M."/>
            <person name="Sanges R."/>
            <person name="Schmutz J."/>
            <person name="Toseland A."/>
            <person name="Valas R."/>
            <person name="Veluchamy A."/>
            <person name="Ward B.J."/>
            <person name="Allen A."/>
            <person name="Barry K."/>
            <person name="Falciatore A."/>
            <person name="Ferrante M."/>
            <person name="Fortunato A.E."/>
            <person name="Gloeckner G."/>
            <person name="Gruber A."/>
            <person name="Hipkin R."/>
            <person name="Janech M."/>
            <person name="Kroth P."/>
            <person name="Leese F."/>
            <person name="Lindquist E."/>
            <person name="Lyon B.R."/>
            <person name="Martin J."/>
            <person name="Mayer C."/>
            <person name="Parker M."/>
            <person name="Quesneville H."/>
            <person name="Raymond J."/>
            <person name="Uhlig C."/>
            <person name="Valentin K.U."/>
            <person name="Worden A.Z."/>
            <person name="Armbrust E.V."/>
            <person name="Bowler C."/>
            <person name="Green B."/>
            <person name="Moulton V."/>
            <person name="Van Oosterhout C."/>
            <person name="Grigoriev I."/>
        </authorList>
    </citation>
    <scope>NUCLEOTIDE SEQUENCE [LARGE SCALE GENOMIC DNA]</scope>
    <source>
        <strain evidence="2 3">CCMP1102</strain>
    </source>
</reference>
<feature type="region of interest" description="Disordered" evidence="1">
    <location>
        <begin position="154"/>
        <end position="524"/>
    </location>
</feature>
<feature type="compositionally biased region" description="Acidic residues" evidence="1">
    <location>
        <begin position="455"/>
        <end position="464"/>
    </location>
</feature>
<gene>
    <name evidence="2" type="ORF">FRACYDRAFT_240433</name>
</gene>
<feature type="compositionally biased region" description="Basic and acidic residues" evidence="1">
    <location>
        <begin position="246"/>
        <end position="260"/>
    </location>
</feature>
<feature type="compositionally biased region" description="Polar residues" evidence="1">
    <location>
        <begin position="671"/>
        <end position="683"/>
    </location>
</feature>
<dbReference type="EMBL" id="KV784359">
    <property type="protein sequence ID" value="OEU15740.1"/>
    <property type="molecule type" value="Genomic_DNA"/>
</dbReference>
<feature type="compositionally biased region" description="Polar residues" evidence="1">
    <location>
        <begin position="1"/>
        <end position="18"/>
    </location>
</feature>
<evidence type="ECO:0000313" key="2">
    <source>
        <dbReference type="EMBL" id="OEU15740.1"/>
    </source>
</evidence>
<dbReference type="InParanoid" id="A0A1E7FC54"/>
<dbReference type="Proteomes" id="UP000095751">
    <property type="component" value="Unassembled WGS sequence"/>
</dbReference>
<proteinExistence type="predicted"/>
<feature type="compositionally biased region" description="Basic and acidic residues" evidence="1">
    <location>
        <begin position="165"/>
        <end position="182"/>
    </location>
</feature>
<feature type="compositionally biased region" description="Basic residues" evidence="1">
    <location>
        <begin position="481"/>
        <end position="495"/>
    </location>
</feature>
<feature type="compositionally biased region" description="Polar residues" evidence="1">
    <location>
        <begin position="579"/>
        <end position="591"/>
    </location>
</feature>
<name>A0A1E7FC54_9STRA</name>
<feature type="compositionally biased region" description="Low complexity" evidence="1">
    <location>
        <begin position="470"/>
        <end position="480"/>
    </location>
</feature>
<evidence type="ECO:0000256" key="1">
    <source>
        <dbReference type="SAM" id="MobiDB-lite"/>
    </source>
</evidence>
<feature type="compositionally biased region" description="Low complexity" evidence="1">
    <location>
        <begin position="24"/>
        <end position="38"/>
    </location>
</feature>
<feature type="compositionally biased region" description="Basic and acidic residues" evidence="1">
    <location>
        <begin position="302"/>
        <end position="318"/>
    </location>
</feature>
<sequence length="757" mass="84031">MTHLISDNSFASPTPSTDSRQRRLVLGSSRSSRSIRSSPATAGKSIMKKQLSVSVKNPMLDEEEKNATPEVNRIKSFYDDSNSSTSTRSSSSSNSNIRRHHHRQSAVETTPRTPTTTKANVILDGAAAKIQNVINAKKVKQGRKSDVRMSLNSAILLDNDNDNNGSKDEGGASNEDKEKEDVAVEADSLILDEVDEDTPKRGVRKHHSLSTQLRRRSGGPLSPYAKQRRENQDNEIQSPRSRMVRARSERQQTSNNKDDTVLVADDDDSQWNNSIEGGSYELEPESTKIKVRSKSTATYNNNEDKNETAAKKSGAERSLRHRSKSRSRDGTRDRSKSRTRYGARDRSKSRLRDGTQSRAIDPNSSTSARRLRRHRSRSSSRGADTVGDSDRRRARSSSRGADAVRDSDRRRARSSSRGADAVRDSDRRRARSSSRGADAVRDSDRRSRKSKSGDDNDNGDDDKDDDKSVATSATNTTAASRRGRRPPHARKHKDRNKMAQSVSSLDYHFESHPPLSNHLESDNNNIQGVKNLSIVDEEKSIDMSRTDSKSQSILLQFDPTNENGVQTVNQTKAKKTSETIRQSDGTKSKFQISELAGLPTFERTKQQQEQQQRQSQLGAGFLSDLRGSTGIKEIKASESNRSMLSSDGSASVEGQHGNRPLSFLSLGKPRLSTTRSPSDSHQNPGEAPEEEKKAGSNNNNKWNNLQAKKAAFIQRVQKSKLQVTDSFMTMNRPSNDRTSPYGSSHQALDDDDDSIGY</sequence>
<feature type="region of interest" description="Disordered" evidence="1">
    <location>
        <begin position="1"/>
        <end position="117"/>
    </location>
</feature>